<organism evidence="2 3">
    <name type="scientific">Acidithiobacillus ferrooxidans</name>
    <name type="common">Thiobacillus ferrooxidans</name>
    <dbReference type="NCBI Taxonomy" id="920"/>
    <lineage>
        <taxon>Bacteria</taxon>
        <taxon>Pseudomonadati</taxon>
        <taxon>Pseudomonadota</taxon>
        <taxon>Acidithiobacillia</taxon>
        <taxon>Acidithiobacillales</taxon>
        <taxon>Acidithiobacillaceae</taxon>
        <taxon>Acidithiobacillus</taxon>
    </lineage>
</organism>
<gene>
    <name evidence="2" type="ORF">A4H96_02650</name>
</gene>
<dbReference type="EMBL" id="LVXZ01000023">
    <property type="protein sequence ID" value="OAP92979.1"/>
    <property type="molecule type" value="Genomic_DNA"/>
</dbReference>
<protein>
    <submittedName>
        <fullName evidence="2">Uncharacterized protein</fullName>
    </submittedName>
</protein>
<evidence type="ECO:0000313" key="2">
    <source>
        <dbReference type="EMBL" id="OAP92979.1"/>
    </source>
</evidence>
<name>A0A179BNK3_ACIFR</name>
<dbReference type="Proteomes" id="UP000078302">
    <property type="component" value="Unassembled WGS sequence"/>
</dbReference>
<feature type="transmembrane region" description="Helical" evidence="1">
    <location>
        <begin position="62"/>
        <end position="83"/>
    </location>
</feature>
<feature type="transmembrane region" description="Helical" evidence="1">
    <location>
        <begin position="6"/>
        <end position="25"/>
    </location>
</feature>
<keyword evidence="1" id="KW-0812">Transmembrane</keyword>
<keyword evidence="3" id="KW-1185">Reference proteome</keyword>
<dbReference type="AlphaFoldDB" id="A0A179BNK3"/>
<proteinExistence type="predicted"/>
<comment type="caution">
    <text evidence="2">The sequence shown here is derived from an EMBL/GenBank/DDBJ whole genome shotgun (WGS) entry which is preliminary data.</text>
</comment>
<evidence type="ECO:0000313" key="3">
    <source>
        <dbReference type="Proteomes" id="UP000078302"/>
    </source>
</evidence>
<sequence length="89" mass="9462">MNTIVAIALLLAITLAGSGFFVGFISRSTKVDVRWQFAVVAFVFPALVMAVAFFIAQPQHAAWTAIAAACILPFTSGITGILFGNVSWK</sequence>
<evidence type="ECO:0000256" key="1">
    <source>
        <dbReference type="SAM" id="Phobius"/>
    </source>
</evidence>
<keyword evidence="1" id="KW-0472">Membrane</keyword>
<dbReference type="RefSeq" id="WP_064218155.1">
    <property type="nucleotide sequence ID" value="NZ_LVXZ01000023.1"/>
</dbReference>
<feature type="transmembrane region" description="Helical" evidence="1">
    <location>
        <begin position="37"/>
        <end position="56"/>
    </location>
</feature>
<accession>A0A179BNK3</accession>
<keyword evidence="1" id="KW-1133">Transmembrane helix</keyword>
<reference evidence="2 3" key="1">
    <citation type="submission" date="2016-04" db="EMBL/GenBank/DDBJ databases">
        <title>Acidithiobacillus ferrooxidans genome sequencing and assembly.</title>
        <authorList>
            <person name="Zhou Z."/>
        </authorList>
    </citation>
    <scope>NUCLEOTIDE SEQUENCE [LARGE SCALE GENOMIC DNA]</scope>
    <source>
        <strain evidence="2 3">BY0502</strain>
    </source>
</reference>